<feature type="region of interest" description="Disordered" evidence="7">
    <location>
        <begin position="212"/>
        <end position="250"/>
    </location>
</feature>
<gene>
    <name evidence="10" type="primary">LOC111280112</name>
</gene>
<feature type="binding site" evidence="6">
    <location>
        <position position="467"/>
    </location>
    <ligand>
        <name>Fe cation</name>
        <dbReference type="ChEBI" id="CHEBI:24875"/>
        <note>catalytic</note>
    </ligand>
</feature>
<evidence type="ECO:0000313" key="10">
    <source>
        <dbReference type="RefSeq" id="XP_022723010.1"/>
    </source>
</evidence>
<dbReference type="GO" id="GO:0035516">
    <property type="term" value="F:broad specificity oxidative DNA demethylase activity"/>
    <property type="evidence" value="ECO:0007669"/>
    <property type="project" value="TreeGrafter"/>
</dbReference>
<dbReference type="GeneID" id="111280112"/>
<dbReference type="InterPro" id="IPR037151">
    <property type="entry name" value="AlkB-like_sf"/>
</dbReference>
<dbReference type="GO" id="GO:0035513">
    <property type="term" value="P:oxidative RNA demethylation"/>
    <property type="evidence" value="ECO:0007669"/>
    <property type="project" value="TreeGrafter"/>
</dbReference>
<dbReference type="GO" id="GO:0005737">
    <property type="term" value="C:cytoplasm"/>
    <property type="evidence" value="ECO:0007669"/>
    <property type="project" value="TreeGrafter"/>
</dbReference>
<sequence>MKNFTFPKTPTLRNRWKSDIVTGELNHHPPFCPPDSSVNSTAINGGFKLAPGLYYIKMLPLHRTVRSDLCGLSKAAFVTSLPFCSLKNMNPAKKPAPRPAGFPSKQQITAGKHFGSVSSAKEARQSYGATSINEKKSQSSYEKEFPSRTVKLGSSSRGWNSNKSRTRFDSGSKVRQETFESFELEETANIASLREEQSFPSHFGKDNVVASHVQKSPSGQSKSKNVASTKNSDYSEGNRSSSRIDSGVEPRHETLNLSELEGIVNIASLQEEHSLLYHIGKKVKTGHVQKSPSGQSKSNNVLGTQNSDCSEDLHKVKRFNICLPRSRDFETREILRPGMVLLKRYISLREQINMVKTCQTLGEGPGGFYRPGFKDGAKLSLHMMCLGLNWDPQNRKYDKRHPLDDCEAPNIPHEFRLLVQRAIQDAHYLIKKDSGIVNPEDVLPSMSPNICIVNFYTRYGKLGLHQDRDESRESLHKGLPVVSLSVGDSAEFLYGDRRDVDQAEKVLLDSGDVLIFGGESRMVFHGVRSIIPFSAPEALLAETGLRRGRLNLTFRQF</sequence>
<keyword evidence="2 6" id="KW-0479">Metal-binding</keyword>
<dbReference type="OrthoDB" id="6614653at2759"/>
<keyword evidence="5 6" id="KW-0408">Iron</keyword>
<evidence type="ECO:0000256" key="4">
    <source>
        <dbReference type="ARBA" id="ARBA00023002"/>
    </source>
</evidence>
<dbReference type="Gene3D" id="2.60.120.590">
    <property type="entry name" value="Alpha-ketoglutarate-dependent dioxygenase AlkB-like"/>
    <property type="match status" value="1"/>
</dbReference>
<keyword evidence="4" id="KW-0560">Oxidoreductase</keyword>
<dbReference type="PANTHER" id="PTHR16557:SF10">
    <property type="entry name" value="2-OXOGLUTARATE-DEPENDENT DIOXYGENASE FAMILY PROTEIN"/>
    <property type="match status" value="1"/>
</dbReference>
<comment type="cofactor">
    <cofactor evidence="6">
        <name>Fe(2+)</name>
        <dbReference type="ChEBI" id="CHEBI:29033"/>
    </cofactor>
    <text evidence="6">Binds 1 Fe(2+) ion per subunit.</text>
</comment>
<dbReference type="GO" id="GO:0008198">
    <property type="term" value="F:ferrous iron binding"/>
    <property type="evidence" value="ECO:0007669"/>
    <property type="project" value="TreeGrafter"/>
</dbReference>
<dbReference type="SUPFAM" id="SSF51197">
    <property type="entry name" value="Clavaminate synthase-like"/>
    <property type="match status" value="1"/>
</dbReference>
<reference evidence="10" key="1">
    <citation type="submission" date="2025-08" db="UniProtKB">
        <authorList>
            <consortium name="RefSeq"/>
        </authorList>
    </citation>
    <scope>IDENTIFICATION</scope>
    <source>
        <tissue evidence="10">Fruit stalk</tissue>
    </source>
</reference>
<dbReference type="KEGG" id="dzi:111280112"/>
<organism evidence="9 10">
    <name type="scientific">Durio zibethinus</name>
    <name type="common">Durian</name>
    <dbReference type="NCBI Taxonomy" id="66656"/>
    <lineage>
        <taxon>Eukaryota</taxon>
        <taxon>Viridiplantae</taxon>
        <taxon>Streptophyta</taxon>
        <taxon>Embryophyta</taxon>
        <taxon>Tracheophyta</taxon>
        <taxon>Spermatophyta</taxon>
        <taxon>Magnoliopsida</taxon>
        <taxon>eudicotyledons</taxon>
        <taxon>Gunneridae</taxon>
        <taxon>Pentapetalae</taxon>
        <taxon>rosids</taxon>
        <taxon>malvids</taxon>
        <taxon>Malvales</taxon>
        <taxon>Malvaceae</taxon>
        <taxon>Helicteroideae</taxon>
        <taxon>Durio</taxon>
    </lineage>
</organism>
<feature type="binding site" evidence="6">
    <location>
        <position position="465"/>
    </location>
    <ligand>
        <name>Fe cation</name>
        <dbReference type="ChEBI" id="CHEBI:24875"/>
        <note>catalytic</note>
    </ligand>
</feature>
<keyword evidence="9" id="KW-1185">Reference proteome</keyword>
<dbReference type="PROSITE" id="PS51471">
    <property type="entry name" value="FE2OG_OXY"/>
    <property type="match status" value="1"/>
</dbReference>
<feature type="region of interest" description="Disordered" evidence="7">
    <location>
        <begin position="285"/>
        <end position="306"/>
    </location>
</feature>
<accession>A0A6P5X3P1</accession>
<evidence type="ECO:0000256" key="2">
    <source>
        <dbReference type="ARBA" id="ARBA00022723"/>
    </source>
</evidence>
<protein>
    <submittedName>
        <fullName evidence="10">Uncharacterized protein LOC111280112 isoform X1</fullName>
    </submittedName>
</protein>
<dbReference type="Pfam" id="PF13532">
    <property type="entry name" value="2OG-FeII_Oxy_2"/>
    <property type="match status" value="1"/>
</dbReference>
<dbReference type="PANTHER" id="PTHR16557">
    <property type="entry name" value="ALKYLATED DNA REPAIR PROTEIN ALKB-RELATED"/>
    <property type="match status" value="1"/>
</dbReference>
<feature type="compositionally biased region" description="Polar residues" evidence="7">
    <location>
        <begin position="213"/>
        <end position="244"/>
    </location>
</feature>
<dbReference type="GO" id="GO:0035515">
    <property type="term" value="F:oxidative RNA demethylase activity"/>
    <property type="evidence" value="ECO:0007669"/>
    <property type="project" value="TreeGrafter"/>
</dbReference>
<evidence type="ECO:0000259" key="8">
    <source>
        <dbReference type="PROSITE" id="PS51471"/>
    </source>
</evidence>
<keyword evidence="3" id="KW-0223">Dioxygenase</keyword>
<name>A0A6P5X3P1_DURZI</name>
<dbReference type="InterPro" id="IPR004574">
    <property type="entry name" value="Alkb"/>
</dbReference>
<evidence type="ECO:0000256" key="1">
    <source>
        <dbReference type="ARBA" id="ARBA00007879"/>
    </source>
</evidence>
<evidence type="ECO:0000313" key="9">
    <source>
        <dbReference type="Proteomes" id="UP000515121"/>
    </source>
</evidence>
<dbReference type="AlphaFoldDB" id="A0A6P5X3P1"/>
<feature type="compositionally biased region" description="Polar residues" evidence="7">
    <location>
        <begin position="288"/>
        <end position="306"/>
    </location>
</feature>
<dbReference type="RefSeq" id="XP_022723010.1">
    <property type="nucleotide sequence ID" value="XM_022867275.1"/>
</dbReference>
<dbReference type="Proteomes" id="UP000515121">
    <property type="component" value="Unplaced"/>
</dbReference>
<dbReference type="InterPro" id="IPR005123">
    <property type="entry name" value="Oxoglu/Fe-dep_dioxygenase_dom"/>
</dbReference>
<evidence type="ECO:0000256" key="5">
    <source>
        <dbReference type="ARBA" id="ARBA00023004"/>
    </source>
</evidence>
<feature type="region of interest" description="Disordered" evidence="7">
    <location>
        <begin position="125"/>
        <end position="175"/>
    </location>
</feature>
<feature type="compositionally biased region" description="Polar residues" evidence="7">
    <location>
        <begin position="152"/>
        <end position="163"/>
    </location>
</feature>
<dbReference type="InterPro" id="IPR027450">
    <property type="entry name" value="AlkB-like"/>
</dbReference>
<evidence type="ECO:0000256" key="3">
    <source>
        <dbReference type="ARBA" id="ARBA00022964"/>
    </source>
</evidence>
<feature type="binding site" evidence="6">
    <location>
        <position position="525"/>
    </location>
    <ligand>
        <name>Fe cation</name>
        <dbReference type="ChEBI" id="CHEBI:24875"/>
        <note>catalytic</note>
    </ligand>
</feature>
<proteinExistence type="inferred from homology"/>
<feature type="compositionally biased region" description="Basic and acidic residues" evidence="7">
    <location>
        <begin position="133"/>
        <end position="146"/>
    </location>
</feature>
<feature type="compositionally biased region" description="Basic and acidic residues" evidence="7">
    <location>
        <begin position="166"/>
        <end position="175"/>
    </location>
</feature>
<evidence type="ECO:0000256" key="6">
    <source>
        <dbReference type="PIRSR" id="PIRSR604574-2"/>
    </source>
</evidence>
<comment type="similarity">
    <text evidence="1">Belongs to the alkB family.</text>
</comment>
<feature type="domain" description="Fe2OG dioxygenase" evidence="8">
    <location>
        <begin position="447"/>
        <end position="557"/>
    </location>
</feature>
<evidence type="ECO:0000256" key="7">
    <source>
        <dbReference type="SAM" id="MobiDB-lite"/>
    </source>
</evidence>